<accession>A0A644Y7I1</accession>
<gene>
    <name evidence="1" type="ORF">SDC9_70608</name>
</gene>
<name>A0A644Y7I1_9ZZZZ</name>
<sequence>MPPTPEFRYTQRLIGFVEVYSQIESHYLSNADSHVAVAAEVAVYLQGVTIHRHQVFKSAVVSRSRKNQIVVLCYIICQYRFFEQTLHDQEKALLHLFGMNCDLLFQLRQEQTGTNNRTCNKLWKKSDVKCVVKKVFFRLQIASVNIKHIAENLKSIKRNPHREKNICRLKLATGKQRKVFEKKVCILEIGQKTQCYNHIDDHHPASCYRIFLPVHEPGEQIYKNQCSYKQQNIDTTRFVIKEHTEAQQKQCPCSVVAVNGCIDRQNQNEKQPECTAVEKDRRIGFVKKNVVNNITPDHQ</sequence>
<organism evidence="1">
    <name type="scientific">bioreactor metagenome</name>
    <dbReference type="NCBI Taxonomy" id="1076179"/>
    <lineage>
        <taxon>unclassified sequences</taxon>
        <taxon>metagenomes</taxon>
        <taxon>ecological metagenomes</taxon>
    </lineage>
</organism>
<reference evidence="1" key="1">
    <citation type="submission" date="2019-08" db="EMBL/GenBank/DDBJ databases">
        <authorList>
            <person name="Kucharzyk K."/>
            <person name="Murdoch R.W."/>
            <person name="Higgins S."/>
            <person name="Loffler F."/>
        </authorList>
    </citation>
    <scope>NUCLEOTIDE SEQUENCE</scope>
</reference>
<protein>
    <submittedName>
        <fullName evidence="1">Uncharacterized protein</fullName>
    </submittedName>
</protein>
<dbReference type="EMBL" id="VSSQ01004191">
    <property type="protein sequence ID" value="MPM24127.1"/>
    <property type="molecule type" value="Genomic_DNA"/>
</dbReference>
<comment type="caution">
    <text evidence="1">The sequence shown here is derived from an EMBL/GenBank/DDBJ whole genome shotgun (WGS) entry which is preliminary data.</text>
</comment>
<proteinExistence type="predicted"/>
<dbReference type="AlphaFoldDB" id="A0A644Y7I1"/>
<evidence type="ECO:0000313" key="1">
    <source>
        <dbReference type="EMBL" id="MPM24127.1"/>
    </source>
</evidence>
<dbReference type="AntiFam" id="ANF00121">
    <property type="entry name" value="Shadow ORF (opposite algI)"/>
</dbReference>